<dbReference type="Proteomes" id="UP000274556">
    <property type="component" value="Unassembled WGS sequence"/>
</dbReference>
<organism evidence="1 2">
    <name type="scientific">Thiocapsa rosea</name>
    <dbReference type="NCBI Taxonomy" id="69360"/>
    <lineage>
        <taxon>Bacteria</taxon>
        <taxon>Pseudomonadati</taxon>
        <taxon>Pseudomonadota</taxon>
        <taxon>Gammaproteobacteria</taxon>
        <taxon>Chromatiales</taxon>
        <taxon>Chromatiaceae</taxon>
        <taxon>Thiocapsa</taxon>
    </lineage>
</organism>
<proteinExistence type="predicted"/>
<comment type="caution">
    <text evidence="1">The sequence shown here is derived from an EMBL/GenBank/DDBJ whole genome shotgun (WGS) entry which is preliminary data.</text>
</comment>
<dbReference type="OrthoDB" id="5796917at2"/>
<protein>
    <submittedName>
        <fullName evidence="1">Uncharacterized protein</fullName>
    </submittedName>
</protein>
<accession>A0A495V4B8</accession>
<evidence type="ECO:0000313" key="2">
    <source>
        <dbReference type="Proteomes" id="UP000274556"/>
    </source>
</evidence>
<dbReference type="RefSeq" id="WP_120796705.1">
    <property type="nucleotide sequence ID" value="NZ_RBXL01000001.1"/>
</dbReference>
<sequence length="216" mass="24414">MTHEEFGRLEGVAKPANHAGRLILAPRDAERCPDRDRLVRVLFEAGFIADLNRDRIWDRIWDRECAYRVGPEFFELLAFVGCAVAIASDPQSDGPFCHVVIPPASVSPRGCLGRNTRAPRCPGCRARLSDWALRVEQFEQSARTPGSDRQHSAVVCPSCGERRPMWSWDWKQQGGFARLLIQVEEIFPGEAVPTDALLALLERESGCAWRYFYVQD</sequence>
<dbReference type="AlphaFoldDB" id="A0A495V4B8"/>
<dbReference type="EMBL" id="RBXL01000001">
    <property type="protein sequence ID" value="RKT44242.1"/>
    <property type="molecule type" value="Genomic_DNA"/>
</dbReference>
<gene>
    <name evidence="1" type="ORF">BDD21_1620</name>
</gene>
<reference evidence="1 2" key="1">
    <citation type="submission" date="2018-10" db="EMBL/GenBank/DDBJ databases">
        <title>Genomic Encyclopedia of Archaeal and Bacterial Type Strains, Phase II (KMG-II): from individual species to whole genera.</title>
        <authorList>
            <person name="Goeker M."/>
        </authorList>
    </citation>
    <scope>NUCLEOTIDE SEQUENCE [LARGE SCALE GENOMIC DNA]</scope>
    <source>
        <strain evidence="1 2">DSM 235</strain>
    </source>
</reference>
<name>A0A495V4B8_9GAMM</name>
<keyword evidence="2" id="KW-1185">Reference proteome</keyword>
<evidence type="ECO:0000313" key="1">
    <source>
        <dbReference type="EMBL" id="RKT44242.1"/>
    </source>
</evidence>